<evidence type="ECO:0000313" key="2">
    <source>
        <dbReference type="EMBL" id="GHA19580.1"/>
    </source>
</evidence>
<dbReference type="EMBL" id="BMXA01000008">
    <property type="protein sequence ID" value="GHA19580.1"/>
    <property type="molecule type" value="Genomic_DNA"/>
</dbReference>
<comment type="similarity">
    <text evidence="1">Belongs to the UPF0145 family.</text>
</comment>
<comment type="caution">
    <text evidence="2">The sequence shown here is derived from an EMBL/GenBank/DDBJ whole genome shotgun (WGS) entry which is preliminary data.</text>
</comment>
<gene>
    <name evidence="2" type="ORF">GCM10008090_31590</name>
</gene>
<dbReference type="Pfam" id="PF01906">
    <property type="entry name" value="YbjQ_1"/>
    <property type="match status" value="1"/>
</dbReference>
<dbReference type="RefSeq" id="WP_189402683.1">
    <property type="nucleotide sequence ID" value="NZ_BMXA01000008.1"/>
</dbReference>
<dbReference type="PANTHER" id="PTHR34068:SF2">
    <property type="entry name" value="UPF0145 PROTEIN SCO3412"/>
    <property type="match status" value="1"/>
</dbReference>
<dbReference type="PANTHER" id="PTHR34068">
    <property type="entry name" value="UPF0145 PROTEIN YBJQ"/>
    <property type="match status" value="1"/>
</dbReference>
<reference evidence="2" key="2">
    <citation type="submission" date="2020-09" db="EMBL/GenBank/DDBJ databases">
        <authorList>
            <person name="Sun Q."/>
            <person name="Kim S."/>
        </authorList>
    </citation>
    <scope>NUCLEOTIDE SEQUENCE</scope>
    <source>
        <strain evidence="2">KCTC 12711</strain>
    </source>
</reference>
<dbReference type="InterPro" id="IPR035439">
    <property type="entry name" value="UPF0145_dom_sf"/>
</dbReference>
<name>A0A918S0V4_9GAMM</name>
<keyword evidence="3" id="KW-1185">Reference proteome</keyword>
<reference evidence="2" key="1">
    <citation type="journal article" date="2014" name="Int. J. Syst. Evol. Microbiol.">
        <title>Complete genome sequence of Corynebacterium casei LMG S-19264T (=DSM 44701T), isolated from a smear-ripened cheese.</title>
        <authorList>
            <consortium name="US DOE Joint Genome Institute (JGI-PGF)"/>
            <person name="Walter F."/>
            <person name="Albersmeier A."/>
            <person name="Kalinowski J."/>
            <person name="Ruckert C."/>
        </authorList>
    </citation>
    <scope>NUCLEOTIDE SEQUENCE</scope>
    <source>
        <strain evidence="2">KCTC 12711</strain>
    </source>
</reference>
<evidence type="ECO:0000256" key="1">
    <source>
        <dbReference type="ARBA" id="ARBA00010751"/>
    </source>
</evidence>
<sequence>MLELVIFVTLLGLGYGVGSYREKNHYADLAVREQALGHITVFDHKLPADHGFQAGGDLVVGNVVVSSDYFKTVVATIKKFFGGRLRSYETLLERGRREAILRMKQMAKEQGADCIYNVRFETAATSQGASNTLSSVEVLVYGSAVRR</sequence>
<dbReference type="AlphaFoldDB" id="A0A918S0V4"/>
<protein>
    <submittedName>
        <fullName evidence="2">Uncharacterized protein</fullName>
    </submittedName>
</protein>
<evidence type="ECO:0000313" key="3">
    <source>
        <dbReference type="Proteomes" id="UP000614811"/>
    </source>
</evidence>
<dbReference type="Proteomes" id="UP000614811">
    <property type="component" value="Unassembled WGS sequence"/>
</dbReference>
<organism evidence="2 3">
    <name type="scientific">Arenicella chitinivorans</name>
    <dbReference type="NCBI Taxonomy" id="1329800"/>
    <lineage>
        <taxon>Bacteria</taxon>
        <taxon>Pseudomonadati</taxon>
        <taxon>Pseudomonadota</taxon>
        <taxon>Gammaproteobacteria</taxon>
        <taxon>Arenicellales</taxon>
        <taxon>Arenicellaceae</taxon>
        <taxon>Arenicella</taxon>
    </lineage>
</organism>
<dbReference type="Gene3D" id="3.30.110.70">
    <property type="entry name" value="Hypothetical protein apc22750. Chain B"/>
    <property type="match status" value="1"/>
</dbReference>
<dbReference type="SUPFAM" id="SSF117782">
    <property type="entry name" value="YbjQ-like"/>
    <property type="match status" value="1"/>
</dbReference>
<proteinExistence type="inferred from homology"/>
<accession>A0A918S0V4</accession>
<dbReference type="InterPro" id="IPR002765">
    <property type="entry name" value="UPF0145_YbjQ-like"/>
</dbReference>